<dbReference type="AlphaFoldDB" id="X0TF41"/>
<dbReference type="EMBL" id="BARS01014313">
    <property type="protein sequence ID" value="GAF92168.1"/>
    <property type="molecule type" value="Genomic_DNA"/>
</dbReference>
<evidence type="ECO:0000313" key="1">
    <source>
        <dbReference type="EMBL" id="GAF92168.1"/>
    </source>
</evidence>
<comment type="caution">
    <text evidence="1">The sequence shown here is derived from an EMBL/GenBank/DDBJ whole genome shotgun (WGS) entry which is preliminary data.</text>
</comment>
<protein>
    <submittedName>
        <fullName evidence="1">Uncharacterized protein</fullName>
    </submittedName>
</protein>
<sequence length="32" mass="3709">MAKELLDIKQLKILFAKLLGSKNAWVPFTEYV</sequence>
<organism evidence="1">
    <name type="scientific">marine sediment metagenome</name>
    <dbReference type="NCBI Taxonomy" id="412755"/>
    <lineage>
        <taxon>unclassified sequences</taxon>
        <taxon>metagenomes</taxon>
        <taxon>ecological metagenomes</taxon>
    </lineage>
</organism>
<proteinExistence type="predicted"/>
<feature type="non-terminal residue" evidence="1">
    <location>
        <position position="32"/>
    </location>
</feature>
<accession>X0TF41</accession>
<reference evidence="1" key="1">
    <citation type="journal article" date="2014" name="Front. Microbiol.">
        <title>High frequency of phylogenetically diverse reductive dehalogenase-homologous genes in deep subseafloor sedimentary metagenomes.</title>
        <authorList>
            <person name="Kawai M."/>
            <person name="Futagami T."/>
            <person name="Toyoda A."/>
            <person name="Takaki Y."/>
            <person name="Nishi S."/>
            <person name="Hori S."/>
            <person name="Arai W."/>
            <person name="Tsubouchi T."/>
            <person name="Morono Y."/>
            <person name="Uchiyama I."/>
            <person name="Ito T."/>
            <person name="Fujiyama A."/>
            <person name="Inagaki F."/>
            <person name="Takami H."/>
        </authorList>
    </citation>
    <scope>NUCLEOTIDE SEQUENCE</scope>
    <source>
        <strain evidence="1">Expedition CK06-06</strain>
    </source>
</reference>
<gene>
    <name evidence="1" type="ORF">S01H1_24228</name>
</gene>
<name>X0TF41_9ZZZZ</name>